<dbReference type="WBParaSite" id="ALUE_0001511701-mRNA-1">
    <property type="protein sequence ID" value="ALUE_0001511701-mRNA-1"/>
    <property type="gene ID" value="ALUE_0001511701"/>
</dbReference>
<sequence>MSKIEAIAVDESLLVCHRIVCVINCSPLYPVSSRSLPDCISRDGAEFQGDLDDYASQADPNYYYDVTQLV</sequence>
<evidence type="ECO:0000313" key="1">
    <source>
        <dbReference type="Proteomes" id="UP000036681"/>
    </source>
</evidence>
<dbReference type="Proteomes" id="UP000036681">
    <property type="component" value="Unplaced"/>
</dbReference>
<accession>A0A0M3IBL0</accession>
<dbReference type="AlphaFoldDB" id="A0A0M3IBL0"/>
<keyword evidence="1" id="KW-1185">Reference proteome</keyword>
<proteinExistence type="predicted"/>
<evidence type="ECO:0000313" key="2">
    <source>
        <dbReference type="WBParaSite" id="ALUE_0001511701-mRNA-1"/>
    </source>
</evidence>
<protein>
    <submittedName>
        <fullName evidence="2">BTB/POZ domain-containing protein</fullName>
    </submittedName>
</protein>
<name>A0A0M3IBL0_ASCLU</name>
<organism evidence="1 2">
    <name type="scientific">Ascaris lumbricoides</name>
    <name type="common">Giant roundworm</name>
    <dbReference type="NCBI Taxonomy" id="6252"/>
    <lineage>
        <taxon>Eukaryota</taxon>
        <taxon>Metazoa</taxon>
        <taxon>Ecdysozoa</taxon>
        <taxon>Nematoda</taxon>
        <taxon>Chromadorea</taxon>
        <taxon>Rhabditida</taxon>
        <taxon>Spirurina</taxon>
        <taxon>Ascaridomorpha</taxon>
        <taxon>Ascaridoidea</taxon>
        <taxon>Ascarididae</taxon>
        <taxon>Ascaris</taxon>
    </lineage>
</organism>
<reference evidence="2" key="1">
    <citation type="submission" date="2017-02" db="UniProtKB">
        <authorList>
            <consortium name="WormBaseParasite"/>
        </authorList>
    </citation>
    <scope>IDENTIFICATION</scope>
</reference>